<dbReference type="AlphaFoldDB" id="A0A0E9Q9V8"/>
<reference evidence="1" key="1">
    <citation type="submission" date="2014-11" db="EMBL/GenBank/DDBJ databases">
        <authorList>
            <person name="Amaro Gonzalez C."/>
        </authorList>
    </citation>
    <scope>NUCLEOTIDE SEQUENCE</scope>
</reference>
<accession>A0A0E9Q9V8</accession>
<sequence length="38" mass="4657">MSLVPPWLAHREYYSFWPQCVTPILLDRMDYLNNIWTS</sequence>
<organism evidence="1">
    <name type="scientific">Anguilla anguilla</name>
    <name type="common">European freshwater eel</name>
    <name type="synonym">Muraena anguilla</name>
    <dbReference type="NCBI Taxonomy" id="7936"/>
    <lineage>
        <taxon>Eukaryota</taxon>
        <taxon>Metazoa</taxon>
        <taxon>Chordata</taxon>
        <taxon>Craniata</taxon>
        <taxon>Vertebrata</taxon>
        <taxon>Euteleostomi</taxon>
        <taxon>Actinopterygii</taxon>
        <taxon>Neopterygii</taxon>
        <taxon>Teleostei</taxon>
        <taxon>Anguilliformes</taxon>
        <taxon>Anguillidae</taxon>
        <taxon>Anguilla</taxon>
    </lineage>
</organism>
<proteinExistence type="predicted"/>
<reference evidence="1" key="2">
    <citation type="journal article" date="2015" name="Fish Shellfish Immunol.">
        <title>Early steps in the European eel (Anguilla anguilla)-Vibrio vulnificus interaction in the gills: Role of the RtxA13 toxin.</title>
        <authorList>
            <person name="Callol A."/>
            <person name="Pajuelo D."/>
            <person name="Ebbesson L."/>
            <person name="Teles M."/>
            <person name="MacKenzie S."/>
            <person name="Amaro C."/>
        </authorList>
    </citation>
    <scope>NUCLEOTIDE SEQUENCE</scope>
</reference>
<name>A0A0E9Q9V8_ANGAN</name>
<dbReference type="EMBL" id="GBXM01094906">
    <property type="protein sequence ID" value="JAH13671.1"/>
    <property type="molecule type" value="Transcribed_RNA"/>
</dbReference>
<evidence type="ECO:0000313" key="1">
    <source>
        <dbReference type="EMBL" id="JAH13671.1"/>
    </source>
</evidence>
<protein>
    <submittedName>
        <fullName evidence="1">Uncharacterized protein</fullName>
    </submittedName>
</protein>